<dbReference type="eggNOG" id="COG2755">
    <property type="taxonomic scope" value="Bacteria"/>
</dbReference>
<feature type="transmembrane region" description="Helical" evidence="1">
    <location>
        <begin position="6"/>
        <end position="28"/>
    </location>
</feature>
<protein>
    <recommendedName>
        <fullName evidence="4">SGNH/GDSL hydrolase family protein</fullName>
    </recommendedName>
</protein>
<keyword evidence="3" id="KW-1185">Reference proteome</keyword>
<dbReference type="OrthoDB" id="7297045at2"/>
<proteinExistence type="predicted"/>
<evidence type="ECO:0000313" key="2">
    <source>
        <dbReference type="EMBL" id="KFF05197.1"/>
    </source>
</evidence>
<dbReference type="Proteomes" id="UP000028715">
    <property type="component" value="Unassembled WGS sequence"/>
</dbReference>
<organism evidence="2 3">
    <name type="scientific">Flavobacterium reichenbachii</name>
    <dbReference type="NCBI Taxonomy" id="362418"/>
    <lineage>
        <taxon>Bacteria</taxon>
        <taxon>Pseudomonadati</taxon>
        <taxon>Bacteroidota</taxon>
        <taxon>Flavobacteriia</taxon>
        <taxon>Flavobacteriales</taxon>
        <taxon>Flavobacteriaceae</taxon>
        <taxon>Flavobacterium</taxon>
    </lineage>
</organism>
<dbReference type="EMBL" id="JPRL01000001">
    <property type="protein sequence ID" value="KFF05197.1"/>
    <property type="molecule type" value="Genomic_DNA"/>
</dbReference>
<comment type="caution">
    <text evidence="2">The sequence shown here is derived from an EMBL/GenBank/DDBJ whole genome shotgun (WGS) entry which is preliminary data.</text>
</comment>
<evidence type="ECO:0008006" key="4">
    <source>
        <dbReference type="Google" id="ProtNLM"/>
    </source>
</evidence>
<dbReference type="RefSeq" id="WP_035682363.1">
    <property type="nucleotide sequence ID" value="NZ_JPRL01000001.1"/>
</dbReference>
<keyword evidence="1" id="KW-0472">Membrane</keyword>
<dbReference type="AlphaFoldDB" id="A0A085ZL83"/>
<sequence length="294" mass="33969">MKKFLIYTVKIIVITALIAVILDALYTLAFMQSRNRGKVETVVNSKAKKFDVIILGSSRANNHFVAQMFEDKGLKTFNYGMSGGHLFEASLMLKLMIERKYTIKNVILEADLNLSNEHQAEGIAALFLPYIHNSETIRKHFENEEDYNELYYVPFYRYIKYDGKIGFREAFLTAVHKKTGILDNLGYRGLEKHKNGNMKNNIVNLNPLPHNKYYEEIKNICKANNINFISVMTPMCENVKGMNYFDKVKKAYPEIYNYENVVTEDKYFSSCGHMSDAGSKVFTARILKDFFGKE</sequence>
<reference evidence="2 3" key="1">
    <citation type="submission" date="2014-07" db="EMBL/GenBank/DDBJ databases">
        <title>Genome of Flavobacterium reichenbachii LMG 25512.</title>
        <authorList>
            <person name="Stropko S.J."/>
            <person name="Pipes S.E."/>
            <person name="Newman J.D."/>
        </authorList>
    </citation>
    <scope>NUCLEOTIDE SEQUENCE [LARGE SCALE GENOMIC DNA]</scope>
    <source>
        <strain evidence="2 3">LMG 25512</strain>
    </source>
</reference>
<name>A0A085ZL83_9FLAO</name>
<evidence type="ECO:0000313" key="3">
    <source>
        <dbReference type="Proteomes" id="UP000028715"/>
    </source>
</evidence>
<keyword evidence="1" id="KW-1133">Transmembrane helix</keyword>
<evidence type="ECO:0000256" key="1">
    <source>
        <dbReference type="SAM" id="Phobius"/>
    </source>
</evidence>
<gene>
    <name evidence="2" type="ORF">IW19_06460</name>
</gene>
<accession>A0A085ZL83</accession>
<dbReference type="STRING" id="362418.IW19_06460"/>
<keyword evidence="1" id="KW-0812">Transmembrane</keyword>